<gene>
    <name evidence="5" type="ORF">JHL17_33650</name>
</gene>
<organism evidence="5 6">
    <name type="scientific">Azospirillum endophyticum</name>
    <dbReference type="NCBI Taxonomy" id="2800326"/>
    <lineage>
        <taxon>Bacteria</taxon>
        <taxon>Pseudomonadati</taxon>
        <taxon>Pseudomonadota</taxon>
        <taxon>Alphaproteobacteria</taxon>
        <taxon>Rhodospirillales</taxon>
        <taxon>Azospirillaceae</taxon>
        <taxon>Azospirillum</taxon>
    </lineage>
</organism>
<evidence type="ECO:0000256" key="2">
    <source>
        <dbReference type="ARBA" id="ARBA00022723"/>
    </source>
</evidence>
<accession>A0ABS1FG28</accession>
<sequence length="266" mass="27536">MSGKNHVRAAGAFRQLLKDRKPLLGTFIKTPTSHTVEVFGELGFDFVVIDAEHAPFDRRSIDVALLAARAAGIAGLVRVAEPSPSQILAALDDGAAGVLVPHVASPEAAAAAVSACRYRGGRRGFSNSPRAGRYGGMALWPHVEAQDAAVAVIAMIEDPEALDVLDPIMAVEGLDAVFIGRADLTVALGAASPEAPEVRSAVMQIIEAASRADLPVCIMAATVEEAESFAQLGATGFMIGSDLGLMRQAASRIHGDFAGVRQSSGG</sequence>
<keyword evidence="2" id="KW-0479">Metal-binding</keyword>
<proteinExistence type="inferred from homology"/>
<keyword evidence="6" id="KW-1185">Reference proteome</keyword>
<dbReference type="EMBL" id="JAENHM010000084">
    <property type="protein sequence ID" value="MBK1842352.1"/>
    <property type="molecule type" value="Genomic_DNA"/>
</dbReference>
<dbReference type="Gene3D" id="3.20.20.60">
    <property type="entry name" value="Phosphoenolpyruvate-binding domains"/>
    <property type="match status" value="1"/>
</dbReference>
<evidence type="ECO:0000256" key="3">
    <source>
        <dbReference type="ARBA" id="ARBA00023239"/>
    </source>
</evidence>
<dbReference type="InterPro" id="IPR050251">
    <property type="entry name" value="HpcH-HpaI_aldolase"/>
</dbReference>
<comment type="similarity">
    <text evidence="1">Belongs to the HpcH/HpaI aldolase family.</text>
</comment>
<protein>
    <submittedName>
        <fullName evidence="5">Aldolase</fullName>
    </submittedName>
</protein>
<feature type="domain" description="HpcH/HpaI aldolase/citrate lyase" evidence="4">
    <location>
        <begin position="25"/>
        <end position="248"/>
    </location>
</feature>
<dbReference type="PANTHER" id="PTHR30502">
    <property type="entry name" value="2-KETO-3-DEOXY-L-RHAMNONATE ALDOLASE"/>
    <property type="match status" value="1"/>
</dbReference>
<evidence type="ECO:0000259" key="4">
    <source>
        <dbReference type="Pfam" id="PF03328"/>
    </source>
</evidence>
<dbReference type="SUPFAM" id="SSF51621">
    <property type="entry name" value="Phosphoenolpyruvate/pyruvate domain"/>
    <property type="match status" value="1"/>
</dbReference>
<dbReference type="InterPro" id="IPR040442">
    <property type="entry name" value="Pyrv_kinase-like_dom_sf"/>
</dbReference>
<dbReference type="PANTHER" id="PTHR30502:SF0">
    <property type="entry name" value="PHOSPHOENOLPYRUVATE CARBOXYLASE FAMILY PROTEIN"/>
    <property type="match status" value="1"/>
</dbReference>
<evidence type="ECO:0000313" key="6">
    <source>
        <dbReference type="Proteomes" id="UP000652760"/>
    </source>
</evidence>
<dbReference type="InterPro" id="IPR005000">
    <property type="entry name" value="Aldolase/citrate-lyase_domain"/>
</dbReference>
<dbReference type="Pfam" id="PF03328">
    <property type="entry name" value="HpcH_HpaI"/>
    <property type="match status" value="1"/>
</dbReference>
<dbReference type="Proteomes" id="UP000652760">
    <property type="component" value="Unassembled WGS sequence"/>
</dbReference>
<evidence type="ECO:0000313" key="5">
    <source>
        <dbReference type="EMBL" id="MBK1842352.1"/>
    </source>
</evidence>
<keyword evidence="3" id="KW-0456">Lyase</keyword>
<evidence type="ECO:0000256" key="1">
    <source>
        <dbReference type="ARBA" id="ARBA00005568"/>
    </source>
</evidence>
<dbReference type="RefSeq" id="WP_200199000.1">
    <property type="nucleotide sequence ID" value="NZ_JAENHM010000084.1"/>
</dbReference>
<name>A0ABS1FG28_9PROT</name>
<dbReference type="InterPro" id="IPR015813">
    <property type="entry name" value="Pyrv/PenolPyrv_kinase-like_dom"/>
</dbReference>
<comment type="caution">
    <text evidence="5">The sequence shown here is derived from an EMBL/GenBank/DDBJ whole genome shotgun (WGS) entry which is preliminary data.</text>
</comment>
<reference evidence="6" key="1">
    <citation type="submission" date="2021-01" db="EMBL/GenBank/DDBJ databases">
        <title>Genome public.</title>
        <authorList>
            <person name="Liu C."/>
            <person name="Sun Q."/>
        </authorList>
    </citation>
    <scope>NUCLEOTIDE SEQUENCE [LARGE SCALE GENOMIC DNA]</scope>
    <source>
        <strain evidence="6">YIM B02556</strain>
    </source>
</reference>